<dbReference type="InterPro" id="IPR000182">
    <property type="entry name" value="GNAT_dom"/>
</dbReference>
<organism evidence="4 5">
    <name type="scientific">Geodermatophilus obscurus</name>
    <dbReference type="NCBI Taxonomy" id="1861"/>
    <lineage>
        <taxon>Bacteria</taxon>
        <taxon>Bacillati</taxon>
        <taxon>Actinomycetota</taxon>
        <taxon>Actinomycetes</taxon>
        <taxon>Geodermatophilales</taxon>
        <taxon>Geodermatophilaceae</taxon>
        <taxon>Geodermatophilus</taxon>
    </lineage>
</organism>
<dbReference type="GO" id="GO:0016747">
    <property type="term" value="F:acyltransferase activity, transferring groups other than amino-acyl groups"/>
    <property type="evidence" value="ECO:0007669"/>
    <property type="project" value="InterPro"/>
</dbReference>
<dbReference type="RefSeq" id="WP_075011622.1">
    <property type="nucleotide sequence ID" value="NZ_FOWE01000001.1"/>
</dbReference>
<accession>A0A1I5C8S0</accession>
<dbReference type="Pfam" id="PF13420">
    <property type="entry name" value="Acetyltransf_4"/>
    <property type="match status" value="1"/>
</dbReference>
<sequence length="175" mass="19170">MTGTVRDATLRDAAACRDVYAPYVTGTAVSFEAEAPTAEEMARRIAAAQERHAWLVLDDGGAVRGFAYGGPFMAREAYRWSCSVSVYLEPGRRRTGAGRLLYGALFDRLAARGYRRALAGVALPNEASLGLHRALGFEDVGTYRRVGWKDGAWHDVTWLQRDLGHDVDGPPAEPR</sequence>
<keyword evidence="2" id="KW-0012">Acyltransferase</keyword>
<dbReference type="PANTHER" id="PTHR43072">
    <property type="entry name" value="N-ACETYLTRANSFERASE"/>
    <property type="match status" value="1"/>
</dbReference>
<feature type="domain" description="N-acetyltransferase" evidence="3">
    <location>
        <begin position="3"/>
        <end position="164"/>
    </location>
</feature>
<protein>
    <submittedName>
        <fullName evidence="4">Phosphinothricin acetyltransferase</fullName>
    </submittedName>
</protein>
<dbReference type="EMBL" id="FOWE01000001">
    <property type="protein sequence ID" value="SFN83192.1"/>
    <property type="molecule type" value="Genomic_DNA"/>
</dbReference>
<evidence type="ECO:0000256" key="2">
    <source>
        <dbReference type="ARBA" id="ARBA00023315"/>
    </source>
</evidence>
<dbReference type="PROSITE" id="PS51186">
    <property type="entry name" value="GNAT"/>
    <property type="match status" value="1"/>
</dbReference>
<gene>
    <name evidence="4" type="ORF">SAMN05660359_00153</name>
</gene>
<dbReference type="AlphaFoldDB" id="A0A1I5C8S0"/>
<evidence type="ECO:0000313" key="4">
    <source>
        <dbReference type="EMBL" id="SFN83192.1"/>
    </source>
</evidence>
<evidence type="ECO:0000259" key="3">
    <source>
        <dbReference type="PROSITE" id="PS51186"/>
    </source>
</evidence>
<keyword evidence="5" id="KW-1185">Reference proteome</keyword>
<dbReference type="Proteomes" id="UP000183642">
    <property type="component" value="Unassembled WGS sequence"/>
</dbReference>
<dbReference type="InterPro" id="IPR016181">
    <property type="entry name" value="Acyl_CoA_acyltransferase"/>
</dbReference>
<name>A0A1I5C8S0_9ACTN</name>
<dbReference type="Gene3D" id="3.40.630.30">
    <property type="match status" value="1"/>
</dbReference>
<proteinExistence type="predicted"/>
<reference evidence="5" key="1">
    <citation type="submission" date="2016-10" db="EMBL/GenBank/DDBJ databases">
        <authorList>
            <person name="Varghese N."/>
            <person name="Submissions S."/>
        </authorList>
    </citation>
    <scope>NUCLEOTIDE SEQUENCE [LARGE SCALE GENOMIC DNA]</scope>
    <source>
        <strain evidence="5">DSM 43161</strain>
    </source>
</reference>
<dbReference type="OrthoDB" id="3173333at2"/>
<keyword evidence="1 4" id="KW-0808">Transferase</keyword>
<evidence type="ECO:0000256" key="1">
    <source>
        <dbReference type="ARBA" id="ARBA00022679"/>
    </source>
</evidence>
<dbReference type="PANTHER" id="PTHR43072:SF23">
    <property type="entry name" value="UPF0039 PROTEIN C11D3.02C"/>
    <property type="match status" value="1"/>
</dbReference>
<dbReference type="SUPFAM" id="SSF55729">
    <property type="entry name" value="Acyl-CoA N-acyltransferases (Nat)"/>
    <property type="match status" value="1"/>
</dbReference>
<evidence type="ECO:0000313" key="5">
    <source>
        <dbReference type="Proteomes" id="UP000183642"/>
    </source>
</evidence>